<protein>
    <submittedName>
        <fullName evidence="4">Dockerin-like domain</fullName>
        <ecNumber evidence="4">3.2.1.78</ecNumber>
    </submittedName>
</protein>
<feature type="region of interest" description="Disordered" evidence="1">
    <location>
        <begin position="41"/>
        <end position="82"/>
    </location>
</feature>
<gene>
    <name evidence="4" type="ORF">B9O19_01577</name>
</gene>
<evidence type="ECO:0000259" key="3">
    <source>
        <dbReference type="PROSITE" id="PS51766"/>
    </source>
</evidence>
<dbReference type="KEGG" id="mpec:B9O19_01577"/>
<dbReference type="GeneID" id="98062969"/>
<dbReference type="EC" id="3.2.1.78" evidence="4"/>
<dbReference type="InterPro" id="IPR016134">
    <property type="entry name" value="Dockerin_dom"/>
</dbReference>
<name>A0A2K9P3A6_9FIRM</name>
<evidence type="ECO:0000256" key="1">
    <source>
        <dbReference type="SAM" id="MobiDB-lite"/>
    </source>
</evidence>
<proteinExistence type="predicted"/>
<dbReference type="Proteomes" id="UP000235589">
    <property type="component" value="Chromosome"/>
</dbReference>
<keyword evidence="4" id="KW-0378">Hydrolase</keyword>
<evidence type="ECO:0000256" key="2">
    <source>
        <dbReference type="SAM" id="SignalP"/>
    </source>
</evidence>
<sequence>MKKRIFKFGAALTAALMMFSATASLAFAEGDVVDNNADASVTDTVEAPKPTAMPEDVEAPEEDVKAPAEDTDAPVPTEAPVDSEEVNVPLDTAPVTEGDVNLESKIDDVDTGSVVKIGNISASKDDANGYYNVNVPFTIASGTEVPSQMTFFVYDITSITGDQNNTVGFTSTTPVGYINQYDGQASGTYSFKLSQTDYNDDSIIIVKIGGTGVSTPDAKSYSLKTAPGVVYGDVNMDTDINAGDAILVMQYAAGKTELSDDQKTAADVSGTDGINAGDAILIMQYAAGKITNFPVEQ</sequence>
<keyword evidence="5" id="KW-1185">Reference proteome</keyword>
<accession>A0A2K9P3A6</accession>
<dbReference type="Gene3D" id="1.10.1330.10">
    <property type="entry name" value="Dockerin domain"/>
    <property type="match status" value="1"/>
</dbReference>
<keyword evidence="4" id="KW-0326">Glycosidase</keyword>
<dbReference type="Pfam" id="PF00404">
    <property type="entry name" value="Dockerin_1"/>
    <property type="match status" value="1"/>
</dbReference>
<dbReference type="EMBL" id="CP020991">
    <property type="protein sequence ID" value="AUO19735.1"/>
    <property type="molecule type" value="Genomic_DNA"/>
</dbReference>
<evidence type="ECO:0000313" key="4">
    <source>
        <dbReference type="EMBL" id="AUO19735.1"/>
    </source>
</evidence>
<dbReference type="InterPro" id="IPR002105">
    <property type="entry name" value="Dockerin_1_rpt"/>
</dbReference>
<dbReference type="AlphaFoldDB" id="A0A2K9P3A6"/>
<dbReference type="CDD" id="cd14256">
    <property type="entry name" value="Dockerin_I"/>
    <property type="match status" value="1"/>
</dbReference>
<dbReference type="GO" id="GO:0016985">
    <property type="term" value="F:mannan endo-1,4-beta-mannosidase activity"/>
    <property type="evidence" value="ECO:0007669"/>
    <property type="project" value="UniProtKB-EC"/>
</dbReference>
<feature type="chain" id="PRO_5014772297" evidence="2">
    <location>
        <begin position="29"/>
        <end position="297"/>
    </location>
</feature>
<dbReference type="PROSITE" id="PS51766">
    <property type="entry name" value="DOCKERIN"/>
    <property type="match status" value="1"/>
</dbReference>
<organism evidence="4 5">
    <name type="scientific">Monoglobus pectinilyticus</name>
    <dbReference type="NCBI Taxonomy" id="1981510"/>
    <lineage>
        <taxon>Bacteria</taxon>
        <taxon>Bacillati</taxon>
        <taxon>Bacillota</taxon>
        <taxon>Clostridia</taxon>
        <taxon>Monoglobales</taxon>
        <taxon>Monoglobaceae</taxon>
        <taxon>Monoglobus</taxon>
    </lineage>
</organism>
<reference evidence="4 5" key="1">
    <citation type="submission" date="2017-04" db="EMBL/GenBank/DDBJ databases">
        <title>Monoglobus pectinilyticus 14 draft genome.</title>
        <authorList>
            <person name="Kim C."/>
            <person name="Rosendale D.I."/>
            <person name="Kelly W.J."/>
            <person name="Tannock G.W."/>
            <person name="Patchett M.L."/>
            <person name="Jordens J.Z."/>
        </authorList>
    </citation>
    <scope>NUCLEOTIDE SEQUENCE [LARGE SCALE GENOMIC DNA]</scope>
    <source>
        <strain evidence="4 5">14</strain>
    </source>
</reference>
<dbReference type="GO" id="GO:0000272">
    <property type="term" value="P:polysaccharide catabolic process"/>
    <property type="evidence" value="ECO:0007669"/>
    <property type="project" value="InterPro"/>
</dbReference>
<feature type="domain" description="Dockerin" evidence="3">
    <location>
        <begin position="227"/>
        <end position="295"/>
    </location>
</feature>
<dbReference type="OrthoDB" id="2086516at2"/>
<dbReference type="SUPFAM" id="SSF63446">
    <property type="entry name" value="Type I dockerin domain"/>
    <property type="match status" value="1"/>
</dbReference>
<dbReference type="InterPro" id="IPR036439">
    <property type="entry name" value="Dockerin_dom_sf"/>
</dbReference>
<dbReference type="RefSeq" id="WP_102365914.1">
    <property type="nucleotide sequence ID" value="NZ_CP020991.1"/>
</dbReference>
<keyword evidence="2" id="KW-0732">Signal</keyword>
<evidence type="ECO:0000313" key="5">
    <source>
        <dbReference type="Proteomes" id="UP000235589"/>
    </source>
</evidence>
<feature type="signal peptide" evidence="2">
    <location>
        <begin position="1"/>
        <end position="28"/>
    </location>
</feature>